<organism evidence="1 2">
    <name type="scientific">Dactylosporangium cerinum</name>
    <dbReference type="NCBI Taxonomy" id="1434730"/>
    <lineage>
        <taxon>Bacteria</taxon>
        <taxon>Bacillati</taxon>
        <taxon>Actinomycetota</taxon>
        <taxon>Actinomycetes</taxon>
        <taxon>Micromonosporales</taxon>
        <taxon>Micromonosporaceae</taxon>
        <taxon>Dactylosporangium</taxon>
    </lineage>
</organism>
<evidence type="ECO:0000313" key="2">
    <source>
        <dbReference type="Proteomes" id="UP001595912"/>
    </source>
</evidence>
<name>A0ABV9W7T5_9ACTN</name>
<reference evidence="2" key="1">
    <citation type="journal article" date="2019" name="Int. J. Syst. Evol. Microbiol.">
        <title>The Global Catalogue of Microorganisms (GCM) 10K type strain sequencing project: providing services to taxonomists for standard genome sequencing and annotation.</title>
        <authorList>
            <consortium name="The Broad Institute Genomics Platform"/>
            <consortium name="The Broad Institute Genome Sequencing Center for Infectious Disease"/>
            <person name="Wu L."/>
            <person name="Ma J."/>
        </authorList>
    </citation>
    <scope>NUCLEOTIDE SEQUENCE [LARGE SCALE GENOMIC DNA]</scope>
    <source>
        <strain evidence="2">CGMCC 4.7152</strain>
    </source>
</reference>
<accession>A0ABV9W7T5</accession>
<protein>
    <submittedName>
        <fullName evidence="1">Uncharacterized protein</fullName>
    </submittedName>
</protein>
<dbReference type="RefSeq" id="WP_380124564.1">
    <property type="nucleotide sequence ID" value="NZ_JBHSIU010000066.1"/>
</dbReference>
<sequence>MGDWFQTIADLDATSAEAPGLAGGLVAWLVADGIVSAERTDCVFGADEGHPPGPRYTEAFDGPDCVVLTLRTNGLHAWSGRTVVHPGQGSVEVGCPRCDTVEPFDEPLGAAFFEAIDAWYAQRPSDTACRHCSRTIAVNEWRWPDGAWAFANLGLTFWNWPPLSDDFVAGIGSRLGHRIRLVAGKL</sequence>
<keyword evidence="2" id="KW-1185">Reference proteome</keyword>
<gene>
    <name evidence="1" type="ORF">ACFPIJ_42880</name>
</gene>
<proteinExistence type="predicted"/>
<evidence type="ECO:0000313" key="1">
    <source>
        <dbReference type="EMBL" id="MFC5004558.1"/>
    </source>
</evidence>
<dbReference type="EMBL" id="JBHSIU010000066">
    <property type="protein sequence ID" value="MFC5004558.1"/>
    <property type="molecule type" value="Genomic_DNA"/>
</dbReference>
<comment type="caution">
    <text evidence="1">The sequence shown here is derived from an EMBL/GenBank/DDBJ whole genome shotgun (WGS) entry which is preliminary data.</text>
</comment>
<dbReference type="Proteomes" id="UP001595912">
    <property type="component" value="Unassembled WGS sequence"/>
</dbReference>